<keyword evidence="3 7" id="KW-0812">Transmembrane</keyword>
<organism evidence="9 10">
    <name type="scientific">Oerskovia turbata</name>
    <dbReference type="NCBI Taxonomy" id="1713"/>
    <lineage>
        <taxon>Bacteria</taxon>
        <taxon>Bacillati</taxon>
        <taxon>Actinomycetota</taxon>
        <taxon>Actinomycetes</taxon>
        <taxon>Micrococcales</taxon>
        <taxon>Cellulomonadaceae</taxon>
        <taxon>Oerskovia</taxon>
    </lineage>
</organism>
<evidence type="ECO:0000256" key="2">
    <source>
        <dbReference type="ARBA" id="ARBA00022475"/>
    </source>
</evidence>
<accession>A0A4Q1L3Q8</accession>
<dbReference type="Proteomes" id="UP000289805">
    <property type="component" value="Unassembled WGS sequence"/>
</dbReference>
<proteinExistence type="predicted"/>
<feature type="transmembrane region" description="Helical" evidence="7">
    <location>
        <begin position="103"/>
        <end position="125"/>
    </location>
</feature>
<gene>
    <name evidence="8" type="ORF">EQW73_08175</name>
    <name evidence="9" type="ORF">EQW78_01230</name>
</gene>
<feature type="transmembrane region" description="Helical" evidence="7">
    <location>
        <begin position="285"/>
        <end position="304"/>
    </location>
</feature>
<reference evidence="10 11" key="1">
    <citation type="submission" date="2019-01" db="EMBL/GenBank/DDBJ databases">
        <title>Oerskovia turbata Genome sequencing and assembly.</title>
        <authorList>
            <person name="Dou T."/>
        </authorList>
    </citation>
    <scope>NUCLEOTIDE SEQUENCE [LARGE SCALE GENOMIC DNA]</scope>
    <source>
        <strain evidence="9 10">JCM12123</strain>
        <strain evidence="8 11">JCM3160</strain>
    </source>
</reference>
<evidence type="ECO:0000256" key="3">
    <source>
        <dbReference type="ARBA" id="ARBA00022692"/>
    </source>
</evidence>
<dbReference type="GO" id="GO:0005886">
    <property type="term" value="C:plasma membrane"/>
    <property type="evidence" value="ECO:0007669"/>
    <property type="project" value="UniProtKB-SubCell"/>
</dbReference>
<dbReference type="STRING" id="1713.GCA_000718325_01954"/>
<evidence type="ECO:0000256" key="5">
    <source>
        <dbReference type="ARBA" id="ARBA00023136"/>
    </source>
</evidence>
<feature type="transmembrane region" description="Helical" evidence="7">
    <location>
        <begin position="316"/>
        <end position="345"/>
    </location>
</feature>
<comment type="caution">
    <text evidence="9">The sequence shown here is derived from an EMBL/GenBank/DDBJ whole genome shotgun (WGS) entry which is preliminary data.</text>
</comment>
<evidence type="ECO:0000256" key="4">
    <source>
        <dbReference type="ARBA" id="ARBA00022989"/>
    </source>
</evidence>
<keyword evidence="5 7" id="KW-0472">Membrane</keyword>
<feature type="transmembrane region" description="Helical" evidence="7">
    <location>
        <begin position="170"/>
        <end position="190"/>
    </location>
</feature>
<dbReference type="Proteomes" id="UP000290517">
    <property type="component" value="Unassembled WGS sequence"/>
</dbReference>
<dbReference type="PANTHER" id="PTHR30213:SF1">
    <property type="entry name" value="INNER MEMBRANE PROTEIN YHJD"/>
    <property type="match status" value="1"/>
</dbReference>
<comment type="subcellular location">
    <subcellularLocation>
        <location evidence="1">Cell membrane</location>
        <topology evidence="1">Multi-pass membrane protein</topology>
    </subcellularLocation>
</comment>
<dbReference type="Pfam" id="PF03631">
    <property type="entry name" value="Virul_fac_BrkB"/>
    <property type="match status" value="1"/>
</dbReference>
<dbReference type="InterPro" id="IPR017039">
    <property type="entry name" value="Virul_fac_BrkB"/>
</dbReference>
<evidence type="ECO:0000256" key="1">
    <source>
        <dbReference type="ARBA" id="ARBA00004651"/>
    </source>
</evidence>
<dbReference type="EMBL" id="SDJQ01000001">
    <property type="protein sequence ID" value="RXR36799.1"/>
    <property type="molecule type" value="Genomic_DNA"/>
</dbReference>
<dbReference type="PANTHER" id="PTHR30213">
    <property type="entry name" value="INNER MEMBRANE PROTEIN YHJD"/>
    <property type="match status" value="1"/>
</dbReference>
<protein>
    <submittedName>
        <fullName evidence="9">YihY/virulence factor BrkB family protein</fullName>
    </submittedName>
</protein>
<evidence type="ECO:0000313" key="8">
    <source>
        <dbReference type="EMBL" id="RXR26297.1"/>
    </source>
</evidence>
<dbReference type="RefSeq" id="WP_051702973.1">
    <property type="nucleotide sequence ID" value="NZ_JOFV01000008.1"/>
</dbReference>
<dbReference type="EMBL" id="SDJR01000004">
    <property type="protein sequence ID" value="RXR26297.1"/>
    <property type="molecule type" value="Genomic_DNA"/>
</dbReference>
<feature type="transmembrane region" description="Helical" evidence="7">
    <location>
        <begin position="215"/>
        <end position="235"/>
    </location>
</feature>
<evidence type="ECO:0000313" key="9">
    <source>
        <dbReference type="EMBL" id="RXR36799.1"/>
    </source>
</evidence>
<feature type="transmembrane region" description="Helical" evidence="7">
    <location>
        <begin position="247"/>
        <end position="273"/>
    </location>
</feature>
<feature type="region of interest" description="Disordered" evidence="6">
    <location>
        <begin position="1"/>
        <end position="60"/>
    </location>
</feature>
<evidence type="ECO:0000313" key="11">
    <source>
        <dbReference type="Proteomes" id="UP000290517"/>
    </source>
</evidence>
<dbReference type="OrthoDB" id="5143175at2"/>
<keyword evidence="11" id="KW-1185">Reference proteome</keyword>
<keyword evidence="4 7" id="KW-1133">Transmembrane helix</keyword>
<name>A0A4Q1L3Q8_9CELL</name>
<evidence type="ECO:0000256" key="6">
    <source>
        <dbReference type="SAM" id="MobiDB-lite"/>
    </source>
</evidence>
<evidence type="ECO:0000313" key="10">
    <source>
        <dbReference type="Proteomes" id="UP000289805"/>
    </source>
</evidence>
<keyword evidence="2" id="KW-1003">Cell membrane</keyword>
<evidence type="ECO:0000256" key="7">
    <source>
        <dbReference type="SAM" id="Phobius"/>
    </source>
</evidence>
<feature type="compositionally biased region" description="Polar residues" evidence="6">
    <location>
        <begin position="25"/>
        <end position="43"/>
    </location>
</feature>
<dbReference type="AlphaFoldDB" id="A0A4Q1L3Q8"/>
<sequence>MTQATTPAPVRRAGTARPGRDGPSSDAQKTSTSHVRTPRTATGSMPGGRGPDAPDAPDTHDTLLARLTGRARAIQAWWKTTRPARALAQYGVQRGALLCGGMAYSALFSLFAGLTIFYTAFMAFLGNREELRDEIFAQIDKAIPGLIDTGDGSGGIISPDQLILERGFDLSSIIAVFVLLFSAISFMAALRTSTRAMFSLTNVGQNPVLSKLRELGGFAVLGISVVISAAATVVVQTLGATIFGDGVLAGVMVPVVGLLVGLVFDAIVVLLIIRFVAGVQPPRKDLYIGAVVAATAFGVLRYLGTSIIVGSSSRNALLGSFATFVTILLLANFVTRILLIVAAWIADPPAQPTADELREQAEAEQDARLEARVRRGAGYGYPWSPVVRGVRRGREPRVSVKI</sequence>